<evidence type="ECO:0000313" key="1">
    <source>
        <dbReference type="EMBL" id="STU92865.1"/>
    </source>
</evidence>
<gene>
    <name evidence="1" type="ORF">NCTC204_02451</name>
</gene>
<dbReference type="EMBL" id="UGMD01000002">
    <property type="protein sequence ID" value="STU92865.1"/>
    <property type="molecule type" value="Genomic_DNA"/>
</dbReference>
<evidence type="ECO:0000313" key="2">
    <source>
        <dbReference type="Proteomes" id="UP000255192"/>
    </source>
</evidence>
<dbReference type="AlphaFoldDB" id="A0A378A162"/>
<proteinExistence type="predicted"/>
<accession>A0A378A162</accession>
<name>A0A378A162_KLEPN</name>
<protein>
    <submittedName>
        <fullName evidence="1">Uncharacterized protein</fullName>
    </submittedName>
</protein>
<organism evidence="1 2">
    <name type="scientific">Klebsiella pneumoniae</name>
    <dbReference type="NCBI Taxonomy" id="573"/>
    <lineage>
        <taxon>Bacteria</taxon>
        <taxon>Pseudomonadati</taxon>
        <taxon>Pseudomonadota</taxon>
        <taxon>Gammaproteobacteria</taxon>
        <taxon>Enterobacterales</taxon>
        <taxon>Enterobacteriaceae</taxon>
        <taxon>Klebsiella/Raoultella group</taxon>
        <taxon>Klebsiella</taxon>
        <taxon>Klebsiella pneumoniae complex</taxon>
    </lineage>
</organism>
<dbReference type="Proteomes" id="UP000255192">
    <property type="component" value="Unassembled WGS sequence"/>
</dbReference>
<sequence length="213" mass="24391">MFVSPIRRRFGSVERVVLPGAERPRKWRHRLSRRRWLSSAWSDALQRQQVVHDREHPFLHLAAVPGAADQLNALVRLKATKFPIEALLFHCGLVHFARSHDEVGLEFSQLFIARTDEHVFNEVRLPGHFGNETYAETGIGVGAAESVDDKQAFTGQLLGHQPFQMLPGFLRKRLVVVFTFAFIGHQTVSRVVSSRTRYLSFGERPVKCPCRRR</sequence>
<reference evidence="1 2" key="1">
    <citation type="submission" date="2018-06" db="EMBL/GenBank/DDBJ databases">
        <authorList>
            <consortium name="Pathogen Informatics"/>
            <person name="Doyle S."/>
        </authorList>
    </citation>
    <scope>NUCLEOTIDE SEQUENCE [LARGE SCALE GENOMIC DNA]</scope>
    <source>
        <strain evidence="1 2">NCTC204</strain>
    </source>
</reference>